<dbReference type="EMBL" id="JALNTZ010000004">
    <property type="protein sequence ID" value="KAJ3656292.1"/>
    <property type="molecule type" value="Genomic_DNA"/>
</dbReference>
<keyword evidence="2" id="KW-1185">Reference proteome</keyword>
<dbReference type="Proteomes" id="UP001168821">
    <property type="component" value="Unassembled WGS sequence"/>
</dbReference>
<reference evidence="1" key="1">
    <citation type="journal article" date="2023" name="G3 (Bethesda)">
        <title>Whole genome assemblies of Zophobas morio and Tenebrio molitor.</title>
        <authorList>
            <person name="Kaur S."/>
            <person name="Stinson S.A."/>
            <person name="diCenzo G.C."/>
        </authorList>
    </citation>
    <scope>NUCLEOTIDE SEQUENCE</scope>
    <source>
        <strain evidence="1">QUZm001</strain>
    </source>
</reference>
<proteinExistence type="predicted"/>
<gene>
    <name evidence="1" type="ORF">Zmor_015379</name>
</gene>
<organism evidence="1 2">
    <name type="scientific">Zophobas morio</name>
    <dbReference type="NCBI Taxonomy" id="2755281"/>
    <lineage>
        <taxon>Eukaryota</taxon>
        <taxon>Metazoa</taxon>
        <taxon>Ecdysozoa</taxon>
        <taxon>Arthropoda</taxon>
        <taxon>Hexapoda</taxon>
        <taxon>Insecta</taxon>
        <taxon>Pterygota</taxon>
        <taxon>Neoptera</taxon>
        <taxon>Endopterygota</taxon>
        <taxon>Coleoptera</taxon>
        <taxon>Polyphaga</taxon>
        <taxon>Cucujiformia</taxon>
        <taxon>Tenebrionidae</taxon>
        <taxon>Zophobas</taxon>
    </lineage>
</organism>
<evidence type="ECO:0000313" key="2">
    <source>
        <dbReference type="Proteomes" id="UP001168821"/>
    </source>
</evidence>
<name>A0AA38IM10_9CUCU</name>
<evidence type="ECO:0000313" key="1">
    <source>
        <dbReference type="EMBL" id="KAJ3656292.1"/>
    </source>
</evidence>
<dbReference type="AlphaFoldDB" id="A0AA38IM10"/>
<evidence type="ECO:0008006" key="3">
    <source>
        <dbReference type="Google" id="ProtNLM"/>
    </source>
</evidence>
<protein>
    <recommendedName>
        <fullName evidence="3">RNA-directed DNA polymerase from mobile element jockey</fullName>
    </recommendedName>
</protein>
<sequence>MLNRILENSGPILLQEKGVGTRIPGRTTYNDRLLSRDIVNAFAEHFSDVFIPSNNSTSDVDHVATQPSRHDKSCDKACDDNCDKCCDLFPCCYVNVLHRFNITDCDILQAAKKLKPNLTSGDDEIPAFLVRDGIGSLLTPLYHLYNAIISTSTFPECWKIARVTPVFKSVAKDKM</sequence>
<accession>A0AA38IM10</accession>
<comment type="caution">
    <text evidence="1">The sequence shown here is derived from an EMBL/GenBank/DDBJ whole genome shotgun (WGS) entry which is preliminary data.</text>
</comment>